<dbReference type="Proteomes" id="UP001303946">
    <property type="component" value="Chromosome"/>
</dbReference>
<proteinExistence type="predicted"/>
<sequence length="330" mass="34040">MRKWMTWVAACALLALAGCGGGGDGGSGGGPGFGDPRNGTYQAYATNGRVYEFTVNFDSGTYRMQGNGLNTSGVFTGGASGTYAITGNERFRTAADLVVGGFNFGNGITSFVAARRYVTSMADLTHTFNGFGVNLSSTQPNATPNASRIFSSRFSAGTLQSCTDNFIYTIATCPTASVYTYTLSFNGSEITGVDAAHGDTIRFRVARSGNLLIYLRAETPTGGVPSFRIGLPETNGLAGGTFIGASTVGNWATTTLTDTSYDIAGLRASGNNFSDAATLSALGVNQPTGIRGGFRISDNGLLYLMQGGPLSVVVGASSVPTAGYIEIGLQ</sequence>
<name>A0ABZ0CRC5_9BURK</name>
<feature type="chain" id="PRO_5045584587" description="Lipoprotein" evidence="1">
    <location>
        <begin position="18"/>
        <end position="330"/>
    </location>
</feature>
<evidence type="ECO:0008006" key="4">
    <source>
        <dbReference type="Google" id="ProtNLM"/>
    </source>
</evidence>
<organism evidence="2 3">
    <name type="scientific">Piscinibacter gummiphilus</name>
    <dbReference type="NCBI Taxonomy" id="946333"/>
    <lineage>
        <taxon>Bacteria</taxon>
        <taxon>Pseudomonadati</taxon>
        <taxon>Pseudomonadota</taxon>
        <taxon>Betaproteobacteria</taxon>
        <taxon>Burkholderiales</taxon>
        <taxon>Sphaerotilaceae</taxon>
        <taxon>Piscinibacter</taxon>
    </lineage>
</organism>
<dbReference type="EMBL" id="CP136336">
    <property type="protein sequence ID" value="WOB07550.1"/>
    <property type="molecule type" value="Genomic_DNA"/>
</dbReference>
<gene>
    <name evidence="2" type="ORF">RXV79_21890</name>
</gene>
<reference evidence="2 3" key="1">
    <citation type="submission" date="2023-10" db="EMBL/GenBank/DDBJ databases">
        <title>Bacteria for the degradation of biodegradable plastic PBAT(Polybutylene adipate terephthalate).</title>
        <authorList>
            <person name="Weon H.-Y."/>
            <person name="Yeon J."/>
        </authorList>
    </citation>
    <scope>NUCLEOTIDE SEQUENCE [LARGE SCALE GENOMIC DNA]</scope>
    <source>
        <strain evidence="2 3">SBD 7-3</strain>
    </source>
</reference>
<accession>A0ABZ0CRC5</accession>
<dbReference type="PROSITE" id="PS51257">
    <property type="entry name" value="PROKAR_LIPOPROTEIN"/>
    <property type="match status" value="1"/>
</dbReference>
<evidence type="ECO:0000313" key="3">
    <source>
        <dbReference type="Proteomes" id="UP001303946"/>
    </source>
</evidence>
<feature type="signal peptide" evidence="1">
    <location>
        <begin position="1"/>
        <end position="17"/>
    </location>
</feature>
<keyword evidence="3" id="KW-1185">Reference proteome</keyword>
<evidence type="ECO:0000256" key="1">
    <source>
        <dbReference type="SAM" id="SignalP"/>
    </source>
</evidence>
<protein>
    <recommendedName>
        <fullName evidence="4">Lipoprotein</fullName>
    </recommendedName>
</protein>
<evidence type="ECO:0000313" key="2">
    <source>
        <dbReference type="EMBL" id="WOB07550.1"/>
    </source>
</evidence>
<dbReference type="RefSeq" id="WP_316700209.1">
    <property type="nucleotide sequence ID" value="NZ_CP136336.1"/>
</dbReference>
<keyword evidence="1" id="KW-0732">Signal</keyword>